<dbReference type="Proteomes" id="UP000789342">
    <property type="component" value="Unassembled WGS sequence"/>
</dbReference>
<name>A0A9N9BN04_9GLOM</name>
<dbReference type="AlphaFoldDB" id="A0A9N9BN04"/>
<organism evidence="1 2">
    <name type="scientific">Acaulospora morrowiae</name>
    <dbReference type="NCBI Taxonomy" id="94023"/>
    <lineage>
        <taxon>Eukaryota</taxon>
        <taxon>Fungi</taxon>
        <taxon>Fungi incertae sedis</taxon>
        <taxon>Mucoromycota</taxon>
        <taxon>Glomeromycotina</taxon>
        <taxon>Glomeromycetes</taxon>
        <taxon>Diversisporales</taxon>
        <taxon>Acaulosporaceae</taxon>
        <taxon>Acaulospora</taxon>
    </lineage>
</organism>
<evidence type="ECO:0000313" key="2">
    <source>
        <dbReference type="Proteomes" id="UP000789342"/>
    </source>
</evidence>
<proteinExistence type="predicted"/>
<protein>
    <submittedName>
        <fullName evidence="1">342_t:CDS:1</fullName>
    </submittedName>
</protein>
<evidence type="ECO:0000313" key="1">
    <source>
        <dbReference type="EMBL" id="CAG8571647.1"/>
    </source>
</evidence>
<accession>A0A9N9BN04</accession>
<gene>
    <name evidence="1" type="ORF">AMORRO_LOCUS6500</name>
</gene>
<reference evidence="1" key="1">
    <citation type="submission" date="2021-06" db="EMBL/GenBank/DDBJ databases">
        <authorList>
            <person name="Kallberg Y."/>
            <person name="Tangrot J."/>
            <person name="Rosling A."/>
        </authorList>
    </citation>
    <scope>NUCLEOTIDE SEQUENCE</scope>
    <source>
        <strain evidence="1">CL551</strain>
    </source>
</reference>
<sequence length="40" mass="4596">DHLLIVLQYSGCASTIKNTTFEHIKKLVWLINNRANELKA</sequence>
<comment type="caution">
    <text evidence="1">The sequence shown here is derived from an EMBL/GenBank/DDBJ whole genome shotgun (WGS) entry which is preliminary data.</text>
</comment>
<feature type="non-terminal residue" evidence="1">
    <location>
        <position position="1"/>
    </location>
</feature>
<keyword evidence="2" id="KW-1185">Reference proteome</keyword>
<dbReference type="EMBL" id="CAJVPV010004346">
    <property type="protein sequence ID" value="CAG8571647.1"/>
    <property type="molecule type" value="Genomic_DNA"/>
</dbReference>